<protein>
    <submittedName>
        <fullName evidence="2">Uncharacterized protein</fullName>
    </submittedName>
</protein>
<name>A0A2G9RIC8_AQUCT</name>
<dbReference type="OrthoDB" id="6158625at2759"/>
<feature type="non-terminal residue" evidence="2">
    <location>
        <position position="1"/>
    </location>
</feature>
<dbReference type="Proteomes" id="UP000228934">
    <property type="component" value="Unassembled WGS sequence"/>
</dbReference>
<dbReference type="AlphaFoldDB" id="A0A2G9RIC8"/>
<sequence length="87" mass="9984">QERRENSHLRSASTPSLNGNASQHDFSALKILRNLQGRVKELRADNRPYHGGSMEDLTMLRTDLGHSYRDKRPIIMERSLSHGGMRK</sequence>
<organism evidence="2 3">
    <name type="scientific">Aquarana catesbeiana</name>
    <name type="common">American bullfrog</name>
    <name type="synonym">Rana catesbeiana</name>
    <dbReference type="NCBI Taxonomy" id="8400"/>
    <lineage>
        <taxon>Eukaryota</taxon>
        <taxon>Metazoa</taxon>
        <taxon>Chordata</taxon>
        <taxon>Craniata</taxon>
        <taxon>Vertebrata</taxon>
        <taxon>Euteleostomi</taxon>
        <taxon>Amphibia</taxon>
        <taxon>Batrachia</taxon>
        <taxon>Anura</taxon>
        <taxon>Neobatrachia</taxon>
        <taxon>Ranoidea</taxon>
        <taxon>Ranidae</taxon>
        <taxon>Aquarana</taxon>
    </lineage>
</organism>
<feature type="compositionally biased region" description="Polar residues" evidence="1">
    <location>
        <begin position="9"/>
        <end position="25"/>
    </location>
</feature>
<accession>A0A2G9RIC8</accession>
<dbReference type="EMBL" id="KV940240">
    <property type="protein sequence ID" value="PIO27656.1"/>
    <property type="molecule type" value="Genomic_DNA"/>
</dbReference>
<feature type="region of interest" description="Disordered" evidence="1">
    <location>
        <begin position="1"/>
        <end position="25"/>
    </location>
</feature>
<evidence type="ECO:0000313" key="2">
    <source>
        <dbReference type="EMBL" id="PIO27656.1"/>
    </source>
</evidence>
<keyword evidence="3" id="KW-1185">Reference proteome</keyword>
<proteinExistence type="predicted"/>
<evidence type="ECO:0000256" key="1">
    <source>
        <dbReference type="SAM" id="MobiDB-lite"/>
    </source>
</evidence>
<reference evidence="3" key="1">
    <citation type="journal article" date="2017" name="Nat. Commun.">
        <title>The North American bullfrog draft genome provides insight into hormonal regulation of long noncoding RNA.</title>
        <authorList>
            <person name="Hammond S.A."/>
            <person name="Warren R.L."/>
            <person name="Vandervalk B.P."/>
            <person name="Kucuk E."/>
            <person name="Khan H."/>
            <person name="Gibb E.A."/>
            <person name="Pandoh P."/>
            <person name="Kirk H."/>
            <person name="Zhao Y."/>
            <person name="Jones M."/>
            <person name="Mungall A.J."/>
            <person name="Coope R."/>
            <person name="Pleasance S."/>
            <person name="Moore R.A."/>
            <person name="Holt R.A."/>
            <person name="Round J.M."/>
            <person name="Ohora S."/>
            <person name="Walle B.V."/>
            <person name="Veldhoen N."/>
            <person name="Helbing C.C."/>
            <person name="Birol I."/>
        </authorList>
    </citation>
    <scope>NUCLEOTIDE SEQUENCE [LARGE SCALE GENOMIC DNA]</scope>
</reference>
<gene>
    <name evidence="2" type="ORF">AB205_0040430</name>
</gene>
<evidence type="ECO:0000313" key="3">
    <source>
        <dbReference type="Proteomes" id="UP000228934"/>
    </source>
</evidence>